<feature type="region of interest" description="Disordered" evidence="1">
    <location>
        <begin position="23"/>
        <end position="91"/>
    </location>
</feature>
<gene>
    <name evidence="2" type="ORF">GPJ59_32360</name>
</gene>
<keyword evidence="3" id="KW-1185">Reference proteome</keyword>
<accession>A0ABS6ZFB3</accession>
<evidence type="ECO:0000256" key="1">
    <source>
        <dbReference type="SAM" id="MobiDB-lite"/>
    </source>
</evidence>
<dbReference type="RefSeq" id="WP_219671498.1">
    <property type="nucleotide sequence ID" value="NZ_WTFF01000396.1"/>
</dbReference>
<dbReference type="EMBL" id="WTFF01000396">
    <property type="protein sequence ID" value="MBW5486428.1"/>
    <property type="molecule type" value="Genomic_DNA"/>
</dbReference>
<proteinExistence type="predicted"/>
<sequence length="179" mass="17456">MKLRHVRAIAVCGAAVVALTGARGSHGGSCGGSHGSSSSSSSSGGSSSGGSSSSGSTTGGSNDSSSTSTSGGASVPGGSSSANKAERDIRIDKCRLDDTGKKLVAKLTVTNNGALDYTYSITMKFQGATGSTVTPATAMVTGLKVKAGASQQAEATTPYTGKGDGSEYKECVVSSAKKL</sequence>
<organism evidence="2 3">
    <name type="scientific">Streptomyces bambusae</name>
    <dbReference type="NCBI Taxonomy" id="1550616"/>
    <lineage>
        <taxon>Bacteria</taxon>
        <taxon>Bacillati</taxon>
        <taxon>Actinomycetota</taxon>
        <taxon>Actinomycetes</taxon>
        <taxon>Kitasatosporales</taxon>
        <taxon>Streptomycetaceae</taxon>
        <taxon>Streptomyces</taxon>
    </lineage>
</organism>
<feature type="compositionally biased region" description="Low complexity" evidence="1">
    <location>
        <begin position="35"/>
        <end position="81"/>
    </location>
</feature>
<name>A0ABS6ZFB3_9ACTN</name>
<reference evidence="2 3" key="1">
    <citation type="submission" date="2019-12" db="EMBL/GenBank/DDBJ databases">
        <title>Genome sequence of Streptomyces bambusae.</title>
        <authorList>
            <person name="Bansal K."/>
            <person name="Choksket S."/>
            <person name="Korpole S."/>
            <person name="Patil P.B."/>
        </authorList>
    </citation>
    <scope>NUCLEOTIDE SEQUENCE [LARGE SCALE GENOMIC DNA]</scope>
    <source>
        <strain evidence="2 3">SK60</strain>
    </source>
</reference>
<protein>
    <recommendedName>
        <fullName evidence="4">Secreted protein</fullName>
    </recommendedName>
</protein>
<evidence type="ECO:0008006" key="4">
    <source>
        <dbReference type="Google" id="ProtNLM"/>
    </source>
</evidence>
<evidence type="ECO:0000313" key="2">
    <source>
        <dbReference type="EMBL" id="MBW5486428.1"/>
    </source>
</evidence>
<dbReference type="Proteomes" id="UP000812013">
    <property type="component" value="Unassembled WGS sequence"/>
</dbReference>
<evidence type="ECO:0000313" key="3">
    <source>
        <dbReference type="Proteomes" id="UP000812013"/>
    </source>
</evidence>
<feature type="compositionally biased region" description="Gly residues" evidence="1">
    <location>
        <begin position="24"/>
        <end position="34"/>
    </location>
</feature>
<comment type="caution">
    <text evidence="2">The sequence shown here is derived from an EMBL/GenBank/DDBJ whole genome shotgun (WGS) entry which is preliminary data.</text>
</comment>